<evidence type="ECO:0000259" key="8">
    <source>
        <dbReference type="PROSITE" id="PS51195"/>
    </source>
</evidence>
<dbReference type="Proteomes" id="UP001445076">
    <property type="component" value="Unassembled WGS sequence"/>
</dbReference>
<sequence>MVTMQPLTINIKDDDNQNSNYFSDYHKKRKEHLMNGPPTKRVKSGLSERDKNDVNSFHATKTVFADNEEKDRQDKAVESKREIVVSLFTGNPDIPYIPKTNVCRKSEKVFSEDSFSSLNIASQIISNVEKLGFKSMTVVQQKSIPPILEANSTCPEK</sequence>
<dbReference type="GO" id="GO:0016787">
    <property type="term" value="F:hydrolase activity"/>
    <property type="evidence" value="ECO:0007669"/>
    <property type="project" value="UniProtKB-KW"/>
</dbReference>
<dbReference type="PROSITE" id="PS51195">
    <property type="entry name" value="Q_MOTIF"/>
    <property type="match status" value="1"/>
</dbReference>
<keyword evidence="10" id="KW-1185">Reference proteome</keyword>
<accession>A0AAW0XZ14</accession>
<dbReference type="InterPro" id="IPR027417">
    <property type="entry name" value="P-loop_NTPase"/>
</dbReference>
<evidence type="ECO:0000256" key="6">
    <source>
        <dbReference type="PROSITE-ProRule" id="PRU00552"/>
    </source>
</evidence>
<dbReference type="GO" id="GO:0005524">
    <property type="term" value="F:ATP binding"/>
    <property type="evidence" value="ECO:0007669"/>
    <property type="project" value="UniProtKB-KW"/>
</dbReference>
<evidence type="ECO:0000256" key="1">
    <source>
        <dbReference type="ARBA" id="ARBA00012552"/>
    </source>
</evidence>
<evidence type="ECO:0000256" key="3">
    <source>
        <dbReference type="ARBA" id="ARBA00022801"/>
    </source>
</evidence>
<evidence type="ECO:0000256" key="2">
    <source>
        <dbReference type="ARBA" id="ARBA00022741"/>
    </source>
</evidence>
<dbReference type="InterPro" id="IPR014014">
    <property type="entry name" value="RNA_helicase_DEAD_Q_motif"/>
</dbReference>
<feature type="region of interest" description="Disordered" evidence="7">
    <location>
        <begin position="28"/>
        <end position="52"/>
    </location>
</feature>
<keyword evidence="3" id="KW-0378">Hydrolase</keyword>
<evidence type="ECO:0000256" key="5">
    <source>
        <dbReference type="ARBA" id="ARBA00022840"/>
    </source>
</evidence>
<dbReference type="GO" id="GO:0003724">
    <property type="term" value="F:RNA helicase activity"/>
    <property type="evidence" value="ECO:0007669"/>
    <property type="project" value="UniProtKB-EC"/>
</dbReference>
<comment type="caution">
    <text evidence="9">The sequence shown here is derived from an EMBL/GenBank/DDBJ whole genome shotgun (WGS) entry which is preliminary data.</text>
</comment>
<dbReference type="EC" id="3.6.4.13" evidence="1"/>
<dbReference type="AlphaFoldDB" id="A0AAW0XZ14"/>
<evidence type="ECO:0000256" key="4">
    <source>
        <dbReference type="ARBA" id="ARBA00022806"/>
    </source>
</evidence>
<reference evidence="9 10" key="1">
    <citation type="journal article" date="2024" name="BMC Genomics">
        <title>Genome assembly of redclaw crayfish (Cherax quadricarinatus) provides insights into its immune adaptation and hypoxia tolerance.</title>
        <authorList>
            <person name="Liu Z."/>
            <person name="Zheng J."/>
            <person name="Li H."/>
            <person name="Fang K."/>
            <person name="Wang S."/>
            <person name="He J."/>
            <person name="Zhou D."/>
            <person name="Weng S."/>
            <person name="Chi M."/>
            <person name="Gu Z."/>
            <person name="He J."/>
            <person name="Li F."/>
            <person name="Wang M."/>
        </authorList>
    </citation>
    <scope>NUCLEOTIDE SEQUENCE [LARGE SCALE GENOMIC DNA]</scope>
    <source>
        <strain evidence="9">ZL_2023a</strain>
    </source>
</reference>
<protein>
    <recommendedName>
        <fullName evidence="1">RNA helicase</fullName>
        <ecNumber evidence="1">3.6.4.13</ecNumber>
    </recommendedName>
</protein>
<evidence type="ECO:0000313" key="10">
    <source>
        <dbReference type="Proteomes" id="UP001445076"/>
    </source>
</evidence>
<keyword evidence="2" id="KW-0547">Nucleotide-binding</keyword>
<proteinExistence type="predicted"/>
<evidence type="ECO:0000256" key="7">
    <source>
        <dbReference type="SAM" id="MobiDB-lite"/>
    </source>
</evidence>
<gene>
    <name evidence="9" type="ORF">OTU49_016400</name>
</gene>
<dbReference type="Gene3D" id="3.40.50.300">
    <property type="entry name" value="P-loop containing nucleotide triphosphate hydrolases"/>
    <property type="match status" value="1"/>
</dbReference>
<evidence type="ECO:0000313" key="9">
    <source>
        <dbReference type="EMBL" id="KAK8748280.1"/>
    </source>
</evidence>
<organism evidence="9 10">
    <name type="scientific">Cherax quadricarinatus</name>
    <name type="common">Australian red claw crayfish</name>
    <dbReference type="NCBI Taxonomy" id="27406"/>
    <lineage>
        <taxon>Eukaryota</taxon>
        <taxon>Metazoa</taxon>
        <taxon>Ecdysozoa</taxon>
        <taxon>Arthropoda</taxon>
        <taxon>Crustacea</taxon>
        <taxon>Multicrustacea</taxon>
        <taxon>Malacostraca</taxon>
        <taxon>Eumalacostraca</taxon>
        <taxon>Eucarida</taxon>
        <taxon>Decapoda</taxon>
        <taxon>Pleocyemata</taxon>
        <taxon>Astacidea</taxon>
        <taxon>Parastacoidea</taxon>
        <taxon>Parastacidae</taxon>
        <taxon>Cherax</taxon>
    </lineage>
</organism>
<dbReference type="EMBL" id="JARKIK010000013">
    <property type="protein sequence ID" value="KAK8748280.1"/>
    <property type="molecule type" value="Genomic_DNA"/>
</dbReference>
<feature type="short sequence motif" description="Q motif" evidence="6">
    <location>
        <begin position="113"/>
        <end position="141"/>
    </location>
</feature>
<name>A0AAW0XZ14_CHEQU</name>
<feature type="domain" description="DEAD-box RNA helicase Q" evidence="8">
    <location>
        <begin position="113"/>
        <end position="141"/>
    </location>
</feature>
<keyword evidence="4" id="KW-0347">Helicase</keyword>
<keyword evidence="5" id="KW-0067">ATP-binding</keyword>